<dbReference type="InterPro" id="IPR013919">
    <property type="entry name" value="Pex16"/>
</dbReference>
<dbReference type="PANTHER" id="PTHR13299:SF0">
    <property type="entry name" value="PEROXISOMAL MEMBRANE PROTEIN PEX16"/>
    <property type="match status" value="1"/>
</dbReference>
<comment type="subcellular location">
    <subcellularLocation>
        <location evidence="3">Peroxisome membrane</location>
    </subcellularLocation>
</comment>
<keyword evidence="5" id="KW-1185">Reference proteome</keyword>
<comment type="caution">
    <text evidence="4">The sequence shown here is derived from an EMBL/GenBank/DDBJ whole genome shotgun (WGS) entry which is preliminary data.</text>
</comment>
<dbReference type="AlphaFoldDB" id="A0A6G0ZN24"/>
<keyword evidence="3" id="KW-0576">Peroxisome</keyword>
<keyword evidence="3" id="KW-0962">Peroxisome biogenesis</keyword>
<accession>A0A6G0ZN24</accession>
<evidence type="ECO:0000256" key="1">
    <source>
        <dbReference type="ARBA" id="ARBA00009505"/>
    </source>
</evidence>
<name>A0A6G0ZN24_APHCR</name>
<dbReference type="EMBL" id="VUJU01000127">
    <property type="protein sequence ID" value="KAF0772846.1"/>
    <property type="molecule type" value="Genomic_DNA"/>
</dbReference>
<dbReference type="OrthoDB" id="6609787at2759"/>
<dbReference type="Pfam" id="PF08610">
    <property type="entry name" value="Pex16"/>
    <property type="match status" value="3"/>
</dbReference>
<dbReference type="GO" id="GO:0007031">
    <property type="term" value="P:peroxisome organization"/>
    <property type="evidence" value="ECO:0007669"/>
    <property type="project" value="UniProtKB-KW"/>
</dbReference>
<reference evidence="4 5" key="1">
    <citation type="submission" date="2019-08" db="EMBL/GenBank/DDBJ databases">
        <title>Whole genome of Aphis craccivora.</title>
        <authorList>
            <person name="Voronova N.V."/>
            <person name="Shulinski R.S."/>
            <person name="Bandarenka Y.V."/>
            <person name="Zhorov D.G."/>
            <person name="Warner D."/>
        </authorList>
    </citation>
    <scope>NUCLEOTIDE SEQUENCE [LARGE SCALE GENOMIC DNA]</scope>
    <source>
        <strain evidence="4">180601</strain>
        <tissue evidence="4">Whole Body</tissue>
    </source>
</reference>
<gene>
    <name evidence="4" type="ORF">FWK35_00002953</name>
</gene>
<dbReference type="GO" id="GO:0005778">
    <property type="term" value="C:peroxisomal membrane"/>
    <property type="evidence" value="ECO:0007669"/>
    <property type="project" value="UniProtKB-SubCell"/>
</dbReference>
<comment type="similarity">
    <text evidence="1 3">Belongs to the peroxin-16 family.</text>
</comment>
<evidence type="ECO:0000313" key="5">
    <source>
        <dbReference type="Proteomes" id="UP000478052"/>
    </source>
</evidence>
<organism evidence="4 5">
    <name type="scientific">Aphis craccivora</name>
    <name type="common">Cowpea aphid</name>
    <dbReference type="NCBI Taxonomy" id="307492"/>
    <lineage>
        <taxon>Eukaryota</taxon>
        <taxon>Metazoa</taxon>
        <taxon>Ecdysozoa</taxon>
        <taxon>Arthropoda</taxon>
        <taxon>Hexapoda</taxon>
        <taxon>Insecta</taxon>
        <taxon>Pterygota</taxon>
        <taxon>Neoptera</taxon>
        <taxon>Paraneoptera</taxon>
        <taxon>Hemiptera</taxon>
        <taxon>Sternorrhyncha</taxon>
        <taxon>Aphidomorpha</taxon>
        <taxon>Aphidoidea</taxon>
        <taxon>Aphididae</taxon>
        <taxon>Aphidini</taxon>
        <taxon>Aphis</taxon>
        <taxon>Aphis</taxon>
    </lineage>
</organism>
<dbReference type="Proteomes" id="UP000478052">
    <property type="component" value="Unassembled WGS sequence"/>
</dbReference>
<evidence type="ECO:0000256" key="3">
    <source>
        <dbReference type="RuleBase" id="RU365003"/>
    </source>
</evidence>
<dbReference type="PANTHER" id="PTHR13299">
    <property type="entry name" value="PEROXISOMAL MEMBRANE PROTEIN PEX16"/>
    <property type="match status" value="1"/>
</dbReference>
<evidence type="ECO:0000313" key="4">
    <source>
        <dbReference type="EMBL" id="KAF0772846.1"/>
    </source>
</evidence>
<protein>
    <recommendedName>
        <fullName evidence="2 3">Peroxisomal membrane protein PEX16</fullName>
    </recommendedName>
</protein>
<sequence>MEKLSKPTLRVLFEHCVNWVSAHLERTTDLEASIKWISYFSAGRSKNSTLFSELIYSVSNFMMLFNDQIILSTTKSSNLLTVSDKEKKKIFSNENIKRFIIIVDIIEMFTTSLIFRKLYSYKKGWIINVLLETPKCMAGLYLLHVQKLILELPPAELSDIKSGRLNGISGSTLSYKHIVAETIYIMEPIIVLGSTFVFGQKSLIPLLISLTIKYISLQSFMPLENLAPQQPVILGIELDKIKSDHLSTMTVLNALLLSNREDEYQLTNNYINNMENLSIPTLRVLYKHYVNWVSAHPERTTDLEASIKWISYFLAGRINNSTLLSELIYSMSNFMMLFNDQIILSTAKSSNSKTVSDKGKKKVFSSENIKRFITTVDYIEVFIEVSAKKLWGNRGRWIIIVLLQSMK</sequence>
<proteinExistence type="inferred from homology"/>
<evidence type="ECO:0000256" key="2">
    <source>
        <dbReference type="ARBA" id="ARBA00018577"/>
    </source>
</evidence>